<dbReference type="SMART" id="SM00312">
    <property type="entry name" value="PX"/>
    <property type="match status" value="1"/>
</dbReference>
<sequence length="663" mass="74503">MLQALRIMSTILSVEDDNFSGSGGAIRRRGQSNGSSNSEGSSSSSSHQDKALAREREEVQRELLGAAQQVRERFSGRELATEADRCVARLCGALERALGHGLRPAPAPGLVSSALGQLSELVGVGSAGSSGFASSSRPASLASFWQLARDHLITRHERERFETLRHVRTDAGRARAWIRSGLNERSLERQILGLLALPQSDLLEHYLPGALLLDPQLTEPLPGMAADLATVLFAVRIDLELLDQPEVATSAPPEPVIEAPTLQPPTQPRRQIAARLVRLDDDDDDDEEDDSSSGALATASNDEVLQARLLTPLADPEHLGSLEPVIPYAESPPTPLPAIEAIEDQVSPPAGFETESNPRIAALAELLEQARDDALASRQQLARLQRQQQNYLDRHELQEQSLRRENELLRQQLRKYVSAVQMLNDRAALGEDDQQQQQQQSRSVLEQCPDYHHESKEYERKLVQVAEMHAELMEFNGRLTRQLGEREHEVRLLRSELECLRGPVEDQDDRILRPLEPACLIHIWIPSVFLTGQPSDLHHVYQIYIRIKSTEWNIYRRYAQFHALNRKLKKIEPVVSTFEFPPKKTIGNKDPRFVEERRQKLQLWLRRIVNRISHCSAAFTAQPVKQTLVMLLPFFGDSPDEPDIKQTRSARNAYSSSPQYMGL</sequence>
<gene>
    <name evidence="5" type="ORF">TKK_019066</name>
</gene>
<dbReference type="CDD" id="cd17689">
    <property type="entry name" value="RUN_SNX29"/>
    <property type="match status" value="1"/>
</dbReference>
<evidence type="ECO:0000313" key="5">
    <source>
        <dbReference type="EMBL" id="KAL3385286.1"/>
    </source>
</evidence>
<evidence type="ECO:0000259" key="4">
    <source>
        <dbReference type="PROSITE" id="PS50826"/>
    </source>
</evidence>
<dbReference type="PANTHER" id="PTHR47194:SF3">
    <property type="entry name" value="SORTING NEXIN 29"/>
    <property type="match status" value="1"/>
</dbReference>
<dbReference type="PROSITE" id="PS50826">
    <property type="entry name" value="RUN"/>
    <property type="match status" value="1"/>
</dbReference>
<proteinExistence type="predicted"/>
<evidence type="ECO:0000256" key="2">
    <source>
        <dbReference type="SAM" id="MobiDB-lite"/>
    </source>
</evidence>
<feature type="compositionally biased region" description="Low complexity" evidence="2">
    <location>
        <begin position="32"/>
        <end position="46"/>
    </location>
</feature>
<protein>
    <recommendedName>
        <fullName evidence="7">Sorting nexin-29</fullName>
    </recommendedName>
</protein>
<dbReference type="CDD" id="cd07277">
    <property type="entry name" value="PX_RUN"/>
    <property type="match status" value="1"/>
</dbReference>
<keyword evidence="1" id="KW-0175">Coiled coil</keyword>
<dbReference type="InterPro" id="IPR037916">
    <property type="entry name" value="SNX29_PX"/>
</dbReference>
<feature type="region of interest" description="Disordered" evidence="2">
    <location>
        <begin position="250"/>
        <end position="300"/>
    </location>
</feature>
<evidence type="ECO:0000259" key="3">
    <source>
        <dbReference type="PROSITE" id="PS50195"/>
    </source>
</evidence>
<dbReference type="Gene3D" id="1.20.58.900">
    <property type="match status" value="1"/>
</dbReference>
<dbReference type="InterPro" id="IPR036871">
    <property type="entry name" value="PX_dom_sf"/>
</dbReference>
<organism evidence="5 6">
    <name type="scientific">Trichogramma kaykai</name>
    <dbReference type="NCBI Taxonomy" id="54128"/>
    <lineage>
        <taxon>Eukaryota</taxon>
        <taxon>Metazoa</taxon>
        <taxon>Ecdysozoa</taxon>
        <taxon>Arthropoda</taxon>
        <taxon>Hexapoda</taxon>
        <taxon>Insecta</taxon>
        <taxon>Pterygota</taxon>
        <taxon>Neoptera</taxon>
        <taxon>Endopterygota</taxon>
        <taxon>Hymenoptera</taxon>
        <taxon>Apocrita</taxon>
        <taxon>Proctotrupomorpha</taxon>
        <taxon>Chalcidoidea</taxon>
        <taxon>Trichogrammatidae</taxon>
        <taxon>Trichogramma</taxon>
    </lineage>
</organism>
<dbReference type="InterPro" id="IPR001683">
    <property type="entry name" value="PX_dom"/>
</dbReference>
<dbReference type="InterPro" id="IPR037213">
    <property type="entry name" value="Run_dom_sf"/>
</dbReference>
<dbReference type="SUPFAM" id="SSF140741">
    <property type="entry name" value="RUN domain-like"/>
    <property type="match status" value="1"/>
</dbReference>
<feature type="domain" description="RUN" evidence="4">
    <location>
        <begin position="81"/>
        <end position="240"/>
    </location>
</feature>
<dbReference type="Gene3D" id="3.30.1520.10">
    <property type="entry name" value="Phox-like domain"/>
    <property type="match status" value="1"/>
</dbReference>
<dbReference type="AlphaFoldDB" id="A0ABD2VYE2"/>
<name>A0ABD2VYE2_9HYME</name>
<feature type="compositionally biased region" description="Basic and acidic residues" evidence="2">
    <location>
        <begin position="47"/>
        <end position="58"/>
    </location>
</feature>
<dbReference type="InterPro" id="IPR047329">
    <property type="entry name" value="RUN_SNX29"/>
</dbReference>
<dbReference type="Pfam" id="PF02759">
    <property type="entry name" value="RUN"/>
    <property type="match status" value="1"/>
</dbReference>
<feature type="compositionally biased region" description="Polar residues" evidence="2">
    <location>
        <begin position="647"/>
        <end position="663"/>
    </location>
</feature>
<dbReference type="Proteomes" id="UP001627154">
    <property type="component" value="Unassembled WGS sequence"/>
</dbReference>
<dbReference type="Pfam" id="PF00787">
    <property type="entry name" value="PX"/>
    <property type="match status" value="1"/>
</dbReference>
<feature type="region of interest" description="Disordered" evidence="2">
    <location>
        <begin position="642"/>
        <end position="663"/>
    </location>
</feature>
<keyword evidence="6" id="KW-1185">Reference proteome</keyword>
<dbReference type="SMART" id="SM00593">
    <property type="entry name" value="RUN"/>
    <property type="match status" value="1"/>
</dbReference>
<reference evidence="5 6" key="1">
    <citation type="journal article" date="2024" name="bioRxiv">
        <title>A reference genome for Trichogramma kaykai: A tiny desert-dwelling parasitoid wasp with competing sex-ratio distorters.</title>
        <authorList>
            <person name="Culotta J."/>
            <person name="Lindsey A.R."/>
        </authorList>
    </citation>
    <scope>NUCLEOTIDE SEQUENCE [LARGE SCALE GENOMIC DNA]</scope>
    <source>
        <strain evidence="5 6">KSX58</strain>
    </source>
</reference>
<comment type="caution">
    <text evidence="5">The sequence shown here is derived from an EMBL/GenBank/DDBJ whole genome shotgun (WGS) entry which is preliminary data.</text>
</comment>
<feature type="region of interest" description="Disordered" evidence="2">
    <location>
        <begin position="22"/>
        <end position="58"/>
    </location>
</feature>
<dbReference type="EMBL" id="JBJJXI010000158">
    <property type="protein sequence ID" value="KAL3385286.1"/>
    <property type="molecule type" value="Genomic_DNA"/>
</dbReference>
<dbReference type="SUPFAM" id="SSF64268">
    <property type="entry name" value="PX domain"/>
    <property type="match status" value="1"/>
</dbReference>
<dbReference type="PROSITE" id="PS50195">
    <property type="entry name" value="PX"/>
    <property type="match status" value="1"/>
</dbReference>
<dbReference type="PANTHER" id="PTHR47194">
    <property type="entry name" value="SORTING NEXIN-29-RELATED"/>
    <property type="match status" value="1"/>
</dbReference>
<evidence type="ECO:0000313" key="6">
    <source>
        <dbReference type="Proteomes" id="UP001627154"/>
    </source>
</evidence>
<feature type="coiled-coil region" evidence="1">
    <location>
        <begin position="360"/>
        <end position="426"/>
    </location>
</feature>
<evidence type="ECO:0000256" key="1">
    <source>
        <dbReference type="SAM" id="Coils"/>
    </source>
</evidence>
<evidence type="ECO:0008006" key="7">
    <source>
        <dbReference type="Google" id="ProtNLM"/>
    </source>
</evidence>
<accession>A0ABD2VYE2</accession>
<dbReference type="InterPro" id="IPR004012">
    <property type="entry name" value="Run_dom"/>
</dbReference>
<feature type="domain" description="PX" evidence="3">
    <location>
        <begin position="519"/>
        <end position="642"/>
    </location>
</feature>
<feature type="compositionally biased region" description="Acidic residues" evidence="2">
    <location>
        <begin position="280"/>
        <end position="291"/>
    </location>
</feature>